<reference evidence="3" key="1">
    <citation type="submission" date="2016-07" db="EMBL/GenBank/DDBJ databases">
        <authorList>
            <person name="Florea S."/>
            <person name="Webb J.S."/>
            <person name="Jaromczyk J."/>
            <person name="Schardl C.L."/>
        </authorList>
    </citation>
    <scope>NUCLEOTIDE SEQUENCE [LARGE SCALE GENOMIC DNA]</scope>
    <source>
        <strain evidence="3">CDC-D5610</strain>
    </source>
</reference>
<dbReference type="GO" id="GO:0016491">
    <property type="term" value="F:oxidoreductase activity"/>
    <property type="evidence" value="ECO:0007669"/>
    <property type="project" value="UniProtKB-KW"/>
</dbReference>
<dbReference type="EC" id="1.-.-.-" evidence="2"/>
<dbReference type="AlphaFoldDB" id="A0A222P4W5"/>
<name>A0A222P4W5_9GAMM</name>
<organism evidence="2 3">
    <name type="scientific">Legionella clemsonensis</name>
    <dbReference type="NCBI Taxonomy" id="1867846"/>
    <lineage>
        <taxon>Bacteria</taxon>
        <taxon>Pseudomonadati</taxon>
        <taxon>Pseudomonadota</taxon>
        <taxon>Gammaproteobacteria</taxon>
        <taxon>Legionellales</taxon>
        <taxon>Legionellaceae</taxon>
        <taxon>Legionella</taxon>
    </lineage>
</organism>
<dbReference type="CDD" id="cd19071">
    <property type="entry name" value="AKR_AKR1-5-like"/>
    <property type="match status" value="1"/>
</dbReference>
<dbReference type="PANTHER" id="PTHR43827:SF8">
    <property type="entry name" value="ALDO_KETO REDUCTASE FAMILY PROTEIN"/>
    <property type="match status" value="1"/>
</dbReference>
<dbReference type="EMBL" id="CP016397">
    <property type="protein sequence ID" value="ASQ46904.1"/>
    <property type="molecule type" value="Genomic_DNA"/>
</dbReference>
<dbReference type="InterPro" id="IPR020471">
    <property type="entry name" value="AKR"/>
</dbReference>
<dbReference type="Proteomes" id="UP000201728">
    <property type="component" value="Chromosome"/>
</dbReference>
<keyword evidence="3" id="KW-1185">Reference proteome</keyword>
<evidence type="ECO:0000259" key="1">
    <source>
        <dbReference type="Pfam" id="PF00248"/>
    </source>
</evidence>
<gene>
    <name evidence="2" type="primary">ytbE</name>
    <name evidence="2" type="ORF">clem_11835</name>
</gene>
<dbReference type="SUPFAM" id="SSF51430">
    <property type="entry name" value="NAD(P)-linked oxidoreductase"/>
    <property type="match status" value="1"/>
</dbReference>
<sequence>MALDDLRKSKKSQNIPLMLYGTAWKEQTTARLTCQALEAGFEGIDTANQRKHYFEEGVGQGIQAFLKTTDKTRDDLFLQTKFTFAPAQDERKPFHENDPIEKQVLQSFASSLEHLQTDYIDSYILHGPYFTSGLCSADWEAWTAMEDLRQAGKINFLGISNVSLSQLQLLCQKAMVKPRFVQNRCFASRQWDKAIREFCTKQGIIYQGFSLLTANSQYLLTPFMQSLAKKYRKTIPQIIFRFALQKKILPLTGTTNQQHMREDLESAQLKLEAFELEQIETIAQR</sequence>
<protein>
    <submittedName>
        <fullName evidence="2">Putative oxidoreductase YtbE</fullName>
        <ecNumber evidence="2">1.-.-.-</ecNumber>
    </submittedName>
</protein>
<dbReference type="RefSeq" id="WP_094091718.1">
    <property type="nucleotide sequence ID" value="NZ_CP016397.1"/>
</dbReference>
<dbReference type="OrthoDB" id="9804790at2"/>
<accession>A0A222P4W5</accession>
<feature type="domain" description="NADP-dependent oxidoreductase" evidence="1">
    <location>
        <begin position="24"/>
        <end position="282"/>
    </location>
</feature>
<dbReference type="Pfam" id="PF00248">
    <property type="entry name" value="Aldo_ket_red"/>
    <property type="match status" value="1"/>
</dbReference>
<dbReference type="PANTHER" id="PTHR43827">
    <property type="entry name" value="2,5-DIKETO-D-GLUCONIC ACID REDUCTASE"/>
    <property type="match status" value="1"/>
</dbReference>
<evidence type="ECO:0000313" key="2">
    <source>
        <dbReference type="EMBL" id="ASQ46904.1"/>
    </source>
</evidence>
<keyword evidence="2" id="KW-0560">Oxidoreductase</keyword>
<dbReference type="Gene3D" id="3.20.20.100">
    <property type="entry name" value="NADP-dependent oxidoreductase domain"/>
    <property type="match status" value="1"/>
</dbReference>
<dbReference type="PRINTS" id="PR00069">
    <property type="entry name" value="ALDKETRDTASE"/>
</dbReference>
<dbReference type="InterPro" id="IPR036812">
    <property type="entry name" value="NAD(P)_OxRdtase_dom_sf"/>
</dbReference>
<proteinExistence type="predicted"/>
<dbReference type="InterPro" id="IPR023210">
    <property type="entry name" value="NADP_OxRdtase_dom"/>
</dbReference>
<dbReference type="KEGG" id="lcd:clem_11835"/>
<evidence type="ECO:0000313" key="3">
    <source>
        <dbReference type="Proteomes" id="UP000201728"/>
    </source>
</evidence>